<dbReference type="Pfam" id="PF02464">
    <property type="entry name" value="CinA"/>
    <property type="match status" value="1"/>
</dbReference>
<dbReference type="AlphaFoldDB" id="A0A4C2E383"/>
<dbReference type="Proteomes" id="UP000301737">
    <property type="component" value="Unassembled WGS sequence"/>
</dbReference>
<accession>A0A4C2E383</accession>
<organism evidence="3 4">
    <name type="scientific">Zygosaccharomyces mellis</name>
    <dbReference type="NCBI Taxonomy" id="42258"/>
    <lineage>
        <taxon>Eukaryota</taxon>
        <taxon>Fungi</taxon>
        <taxon>Dikarya</taxon>
        <taxon>Ascomycota</taxon>
        <taxon>Saccharomycotina</taxon>
        <taxon>Saccharomycetes</taxon>
        <taxon>Saccharomycetales</taxon>
        <taxon>Saccharomycetaceae</taxon>
        <taxon>Zygosaccharomyces</taxon>
    </lineage>
</organism>
<dbReference type="OrthoDB" id="2350783at2759"/>
<protein>
    <recommendedName>
        <fullName evidence="2">CinA C-terminal domain-containing protein</fullName>
    </recommendedName>
</protein>
<evidence type="ECO:0000313" key="4">
    <source>
        <dbReference type="Proteomes" id="UP000301737"/>
    </source>
</evidence>
<dbReference type="SUPFAM" id="SSF142433">
    <property type="entry name" value="CinA-like"/>
    <property type="match status" value="1"/>
</dbReference>
<feature type="region of interest" description="Disordered" evidence="1">
    <location>
        <begin position="165"/>
        <end position="197"/>
    </location>
</feature>
<keyword evidence="4" id="KW-1185">Reference proteome</keyword>
<dbReference type="InterPro" id="IPR036653">
    <property type="entry name" value="CinA-like_C"/>
</dbReference>
<evidence type="ECO:0000256" key="1">
    <source>
        <dbReference type="SAM" id="MobiDB-lite"/>
    </source>
</evidence>
<dbReference type="InterPro" id="IPR008136">
    <property type="entry name" value="CinA_C"/>
</dbReference>
<gene>
    <name evidence="3" type="ORF">ZYGM_002708</name>
</gene>
<sequence>MDFPPKKAEALVNRISEILKSRHETVAVTEAACGGLLSSYLVSVVGASEWFDGGTLVYSLKSRLKLSGWNSKDIENYTGPSDNVALRLARNLRLELGSTYTLSETGYASLMPNNPEASSKTGMVYFGISGPNRDLCQTYSTGNTDRCYNMQQFALKGLEFLLEELEDRQKDPEQHRTKKSKSREPDHPDSRCADSTR</sequence>
<proteinExistence type="predicted"/>
<evidence type="ECO:0000313" key="3">
    <source>
        <dbReference type="EMBL" id="GCE98684.1"/>
    </source>
</evidence>
<feature type="compositionally biased region" description="Basic and acidic residues" evidence="1">
    <location>
        <begin position="182"/>
        <end position="197"/>
    </location>
</feature>
<feature type="domain" description="CinA C-terminal" evidence="2">
    <location>
        <begin position="9"/>
        <end position="164"/>
    </location>
</feature>
<evidence type="ECO:0000259" key="2">
    <source>
        <dbReference type="Pfam" id="PF02464"/>
    </source>
</evidence>
<name>A0A4C2E383_9SACH</name>
<dbReference type="Gene3D" id="3.90.950.20">
    <property type="entry name" value="CinA-like"/>
    <property type="match status" value="1"/>
</dbReference>
<comment type="caution">
    <text evidence="3">The sequence shown here is derived from an EMBL/GenBank/DDBJ whole genome shotgun (WGS) entry which is preliminary data.</text>
</comment>
<dbReference type="EMBL" id="BIMX01000006">
    <property type="protein sequence ID" value="GCE98684.1"/>
    <property type="molecule type" value="Genomic_DNA"/>
</dbReference>
<reference evidence="3 4" key="1">
    <citation type="submission" date="2019-01" db="EMBL/GenBank/DDBJ databases">
        <title>Draft Genome Sequencing of Zygosaccharomyces mellis Ca-7.</title>
        <authorList>
            <person name="Shiwa Y."/>
            <person name="Kanesaki Y."/>
            <person name="Ishige T."/>
            <person name="Mura K."/>
            <person name="Hori T."/>
            <person name="Tamura T."/>
        </authorList>
    </citation>
    <scope>NUCLEOTIDE SEQUENCE [LARGE SCALE GENOMIC DNA]</scope>
    <source>
        <strain evidence="3 4">Ca-7</strain>
    </source>
</reference>